<comment type="caution">
    <text evidence="1">The sequence shown here is derived from an EMBL/GenBank/DDBJ whole genome shotgun (WGS) entry which is preliminary data.</text>
</comment>
<accession>A0ACC1NET6</accession>
<reference evidence="1" key="1">
    <citation type="submission" date="2022-08" db="EMBL/GenBank/DDBJ databases">
        <title>Genome Sequence of Lecanicillium fungicola.</title>
        <authorList>
            <person name="Buettner E."/>
        </authorList>
    </citation>
    <scope>NUCLEOTIDE SEQUENCE</scope>
    <source>
        <strain evidence="1">Babe33</strain>
    </source>
</reference>
<evidence type="ECO:0000313" key="2">
    <source>
        <dbReference type="Proteomes" id="UP001143910"/>
    </source>
</evidence>
<evidence type="ECO:0000313" key="1">
    <source>
        <dbReference type="EMBL" id="KAJ2977548.1"/>
    </source>
</evidence>
<proteinExistence type="predicted"/>
<sequence>MLFCSESRNTVVSHRGEVIGLGGYGAIKDWVRDGKSIRAGDVGAMIDPAHRGRGYATEAFRLAINWAFTSAREGGPQLDLVTITTGEGNGAMIRLADEKLGLKGKGTRRNSPEQGAEDTIELYYELTKEDWQTVSH</sequence>
<protein>
    <submittedName>
        <fullName evidence="1">Uncharacterized protein</fullName>
    </submittedName>
</protein>
<name>A0ACC1NET6_9HYPO</name>
<dbReference type="Proteomes" id="UP001143910">
    <property type="component" value="Unassembled WGS sequence"/>
</dbReference>
<dbReference type="EMBL" id="JANJQO010000461">
    <property type="protein sequence ID" value="KAJ2977548.1"/>
    <property type="molecule type" value="Genomic_DNA"/>
</dbReference>
<organism evidence="1 2">
    <name type="scientific">Zarea fungicola</name>
    <dbReference type="NCBI Taxonomy" id="93591"/>
    <lineage>
        <taxon>Eukaryota</taxon>
        <taxon>Fungi</taxon>
        <taxon>Dikarya</taxon>
        <taxon>Ascomycota</taxon>
        <taxon>Pezizomycotina</taxon>
        <taxon>Sordariomycetes</taxon>
        <taxon>Hypocreomycetidae</taxon>
        <taxon>Hypocreales</taxon>
        <taxon>Cordycipitaceae</taxon>
        <taxon>Zarea</taxon>
    </lineage>
</organism>
<gene>
    <name evidence="1" type="ORF">NQ176_g4311</name>
</gene>
<keyword evidence="2" id="KW-1185">Reference proteome</keyword>